<dbReference type="EMBL" id="CP029042">
    <property type="protein sequence ID" value="AZS70065.1"/>
    <property type="molecule type" value="Genomic_DNA"/>
</dbReference>
<evidence type="ECO:0000256" key="1">
    <source>
        <dbReference type="ARBA" id="ARBA00013258"/>
    </source>
</evidence>
<dbReference type="InterPro" id="IPR014043">
    <property type="entry name" value="Acyl_transferase_dom"/>
</dbReference>
<dbReference type="Pfam" id="PF00698">
    <property type="entry name" value="Acyl_transf_1"/>
    <property type="match status" value="1"/>
</dbReference>
<dbReference type="InterPro" id="IPR001031">
    <property type="entry name" value="Thioesterase"/>
</dbReference>
<organism evidence="8 9">
    <name type="scientific">Streptomyces lydicus</name>
    <dbReference type="NCBI Taxonomy" id="47763"/>
    <lineage>
        <taxon>Bacteria</taxon>
        <taxon>Bacillati</taxon>
        <taxon>Actinomycetota</taxon>
        <taxon>Actinomycetes</taxon>
        <taxon>Kitasatosporales</taxon>
        <taxon>Streptomycetaceae</taxon>
        <taxon>Streptomyces</taxon>
    </lineage>
</organism>
<evidence type="ECO:0000256" key="3">
    <source>
        <dbReference type="ARBA" id="ARBA00023315"/>
    </source>
</evidence>
<dbReference type="PANTHER" id="PTHR42681:SF1">
    <property type="entry name" value="MALONYL-COA-ACYL CARRIER PROTEIN TRANSACYLASE, MITOCHONDRIAL"/>
    <property type="match status" value="1"/>
</dbReference>
<evidence type="ECO:0000256" key="5">
    <source>
        <dbReference type="SAM" id="MobiDB-lite"/>
    </source>
</evidence>
<feature type="compositionally biased region" description="Basic residues" evidence="5">
    <location>
        <begin position="33"/>
        <end position="45"/>
    </location>
</feature>
<dbReference type="Gene3D" id="3.40.50.1820">
    <property type="entry name" value="alpha/beta hydrolase"/>
    <property type="match status" value="1"/>
</dbReference>
<evidence type="ECO:0000259" key="6">
    <source>
        <dbReference type="SMART" id="SM00824"/>
    </source>
</evidence>
<dbReference type="InterPro" id="IPR004410">
    <property type="entry name" value="Malonyl_CoA-ACP_transAc_FabD"/>
</dbReference>
<evidence type="ECO:0000256" key="4">
    <source>
        <dbReference type="ARBA" id="ARBA00048462"/>
    </source>
</evidence>
<name>A0A3Q9K6T3_9ACTN</name>
<feature type="compositionally biased region" description="Basic and acidic residues" evidence="5">
    <location>
        <begin position="20"/>
        <end position="29"/>
    </location>
</feature>
<dbReference type="InterPro" id="IPR001227">
    <property type="entry name" value="Ac_transferase_dom_sf"/>
</dbReference>
<dbReference type="AlphaFoldDB" id="A0A3Q9K6T3"/>
<dbReference type="SUPFAM" id="SSF53474">
    <property type="entry name" value="alpha/beta-Hydrolases"/>
    <property type="match status" value="1"/>
</dbReference>
<feature type="region of interest" description="Disordered" evidence="5">
    <location>
        <begin position="1"/>
        <end position="63"/>
    </location>
</feature>
<dbReference type="Proteomes" id="UP000275579">
    <property type="component" value="Chromosome"/>
</dbReference>
<evidence type="ECO:0000313" key="9">
    <source>
        <dbReference type="Proteomes" id="UP000275579"/>
    </source>
</evidence>
<dbReference type="Gene3D" id="3.30.70.250">
    <property type="entry name" value="Malonyl-CoA ACP transacylase, ACP-binding"/>
    <property type="match status" value="1"/>
</dbReference>
<feature type="domain" description="Malonyl-CoA:ACP transacylase (MAT)" evidence="7">
    <location>
        <begin position="57"/>
        <end position="369"/>
    </location>
</feature>
<dbReference type="InterPro" id="IPR016035">
    <property type="entry name" value="Acyl_Trfase/lysoPLipase"/>
</dbReference>
<keyword evidence="2 8" id="KW-0808">Transferase</keyword>
<dbReference type="NCBIfam" id="TIGR00128">
    <property type="entry name" value="fabD"/>
    <property type="match status" value="1"/>
</dbReference>
<sequence>MFRPGRCKGGAAGCPSSETTAERGGHEPAGRLLCHHPRTHRRGHGVKASAAGPPAVLFPGQGSQKRGMGAGLFDRFPELTARAGDVLGHDLPRLCLEDPDGRLNDTRYTQPALYVVNALSYQDSLERGEPEGAYLLGHSLGEYNALHAAGAFDFETGLKLVVKRGELMARASDGAMLAVVGPDASEVRAFLAEEGLLRLDVANINTPVQTVLSGARDEIERAHKTLDARGTRVARLNVSAAFHSRFMASARDEFAAFLKGFRFAPLRATVIANLTARPYTDQDVAATLSEQICGSVQWLDSVRYLLERTTADHCREVGEGGVLTRMIRQIDAAPARQVPKPQPQSRPRLFCIAYAGGDERAYAGLAEHCPDVDVVTLERPGRGRRAAEPLLREPAAIVDDLLRQLRDRLDAPYALYGHSLGARLALLLCRRLRAERLPAPAHLFVSGESGPAIPSRERHTWELPTDAFWDHLKELGGIPAELWEHPDLMAFYEPVLRADFAALGAYRHEDAPPLDVPVTAMAGDDEQLTRADLESWQRESTRPLHTHRFPGDHFFIRAQWPALARIVAAGLAAP</sequence>
<dbReference type="SUPFAM" id="SSF52151">
    <property type="entry name" value="FabD/lysophospholipase-like"/>
    <property type="match status" value="1"/>
</dbReference>
<dbReference type="EC" id="2.3.1.39" evidence="1"/>
<reference evidence="8 9" key="1">
    <citation type="submission" date="2018-04" db="EMBL/GenBank/DDBJ databases">
        <title>Complete genome sequences of Streptomyces lydicus strain WYEC and characterization of antagonistic properties of biological control agents.</title>
        <authorList>
            <person name="Mariita R.M."/>
            <person name="Sello J.K."/>
        </authorList>
    </citation>
    <scope>NUCLEOTIDE SEQUENCE [LARGE SCALE GENOMIC DNA]</scope>
    <source>
        <strain evidence="8 9">WYEC 108</strain>
    </source>
</reference>
<gene>
    <name evidence="8" type="primary">fabD</name>
    <name evidence="8" type="ORF">DDE74_03130</name>
</gene>
<dbReference type="SUPFAM" id="SSF55048">
    <property type="entry name" value="Probable ACP-binding domain of malonyl-CoA ACP transacylase"/>
    <property type="match status" value="1"/>
</dbReference>
<dbReference type="InterPro" id="IPR016036">
    <property type="entry name" value="Malonyl_transacylase_ACP-bd"/>
</dbReference>
<dbReference type="SMART" id="SM00827">
    <property type="entry name" value="PKS_AT"/>
    <property type="match status" value="1"/>
</dbReference>
<dbReference type="InterPro" id="IPR029058">
    <property type="entry name" value="AB_hydrolase_fold"/>
</dbReference>
<dbReference type="InterPro" id="IPR050858">
    <property type="entry name" value="Mal-CoA-ACP_Trans/PKS_FabD"/>
</dbReference>
<feature type="domain" description="Thioesterase TesA-like" evidence="6">
    <location>
        <begin position="350"/>
        <end position="571"/>
    </location>
</feature>
<evidence type="ECO:0000259" key="7">
    <source>
        <dbReference type="SMART" id="SM00827"/>
    </source>
</evidence>
<protein>
    <recommendedName>
        <fullName evidence="1">[acyl-carrier-protein] S-malonyltransferase</fullName>
        <ecNumber evidence="1">2.3.1.39</ecNumber>
    </recommendedName>
</protein>
<evidence type="ECO:0000256" key="2">
    <source>
        <dbReference type="ARBA" id="ARBA00022679"/>
    </source>
</evidence>
<accession>A0A3Q9K6T3</accession>
<dbReference type="Pfam" id="PF00975">
    <property type="entry name" value="Thioesterase"/>
    <property type="match status" value="1"/>
</dbReference>
<dbReference type="Gene3D" id="3.40.366.10">
    <property type="entry name" value="Malonyl-Coenzyme A Acyl Carrier Protein, domain 2"/>
    <property type="match status" value="1"/>
</dbReference>
<dbReference type="GO" id="GO:0006633">
    <property type="term" value="P:fatty acid biosynthetic process"/>
    <property type="evidence" value="ECO:0007669"/>
    <property type="project" value="TreeGrafter"/>
</dbReference>
<evidence type="ECO:0000313" key="8">
    <source>
        <dbReference type="EMBL" id="AZS70065.1"/>
    </source>
</evidence>
<dbReference type="InterPro" id="IPR020802">
    <property type="entry name" value="TesA-like"/>
</dbReference>
<dbReference type="GO" id="GO:0004314">
    <property type="term" value="F:[acyl-carrier-protein] S-malonyltransferase activity"/>
    <property type="evidence" value="ECO:0007669"/>
    <property type="project" value="UniProtKB-EC"/>
</dbReference>
<dbReference type="PANTHER" id="PTHR42681">
    <property type="entry name" value="MALONYL-COA-ACYL CARRIER PROTEIN TRANSACYLASE, MITOCHONDRIAL"/>
    <property type="match status" value="1"/>
</dbReference>
<dbReference type="SMART" id="SM00824">
    <property type="entry name" value="PKS_TE"/>
    <property type="match status" value="1"/>
</dbReference>
<proteinExistence type="predicted"/>
<comment type="catalytic activity">
    <reaction evidence="4">
        <text>holo-[ACP] + malonyl-CoA = malonyl-[ACP] + CoA</text>
        <dbReference type="Rhea" id="RHEA:41792"/>
        <dbReference type="Rhea" id="RHEA-COMP:9623"/>
        <dbReference type="Rhea" id="RHEA-COMP:9685"/>
        <dbReference type="ChEBI" id="CHEBI:57287"/>
        <dbReference type="ChEBI" id="CHEBI:57384"/>
        <dbReference type="ChEBI" id="CHEBI:64479"/>
        <dbReference type="ChEBI" id="CHEBI:78449"/>
        <dbReference type="EC" id="2.3.1.39"/>
    </reaction>
</comment>
<dbReference type="GO" id="GO:0005829">
    <property type="term" value="C:cytosol"/>
    <property type="evidence" value="ECO:0007669"/>
    <property type="project" value="TreeGrafter"/>
</dbReference>
<keyword evidence="3" id="KW-0012">Acyltransferase</keyword>
<dbReference type="RefSeq" id="WP_127149291.1">
    <property type="nucleotide sequence ID" value="NZ_CP029042.1"/>
</dbReference>